<reference evidence="2" key="1">
    <citation type="submission" date="2021-05" db="EMBL/GenBank/DDBJ databases">
        <authorList>
            <person name="Arsene-Ploetze F."/>
        </authorList>
    </citation>
    <scope>NUCLEOTIDE SEQUENCE</scope>
    <source>
        <strain evidence="2">DSM 42138</strain>
    </source>
</reference>
<dbReference type="Pfam" id="PF00652">
    <property type="entry name" value="Ricin_B_lectin"/>
    <property type="match status" value="1"/>
</dbReference>
<dbReference type="CDD" id="cd23418">
    <property type="entry name" value="beta-trefoil_Ricin_XLN-like"/>
    <property type="match status" value="1"/>
</dbReference>
<dbReference type="EMBL" id="CAJSLV010000067">
    <property type="protein sequence ID" value="CAG6395924.1"/>
    <property type="molecule type" value="Genomic_DNA"/>
</dbReference>
<comment type="caution">
    <text evidence="2">The sequence shown here is derived from an EMBL/GenBank/DDBJ whole genome shotgun (WGS) entry which is preliminary data.</text>
</comment>
<dbReference type="PANTHER" id="PTHR36453:SF2">
    <property type="entry name" value="APPLE DOMAIN-CONTAINING PROTEIN"/>
    <property type="match status" value="1"/>
</dbReference>
<dbReference type="AlphaFoldDB" id="A0A9W4E901"/>
<evidence type="ECO:0000259" key="1">
    <source>
        <dbReference type="SMART" id="SM00458"/>
    </source>
</evidence>
<dbReference type="Gene3D" id="2.80.10.50">
    <property type="match status" value="3"/>
</dbReference>
<evidence type="ECO:0000313" key="2">
    <source>
        <dbReference type="EMBL" id="CAG6395924.1"/>
    </source>
</evidence>
<sequence>MTSCQSGCQLFEAARNNWSQVPAAVQVSAARGITFTGDTFAHLGQVGLGIGNDANAHASGVGLGASSVTVSGSTFTDDSGAGIVVGGVQPDAHHPSNAAMTNQDITIQGNRITGVAKDYKDMAGILSTYVTHAVISHNEVSNLAYDGIDVGWGWGANDPGGSQDYRNRGLYNYQPVYTTPTTLKNTVVSYNAVHGTKKVFHDGGSIYNLSANPGTSIDHNYIYDNQHTVGLYLDEGSRYVTLKNNVIQDSGVWAFTNAGGTNNTNDSTFDTNWYNSGATQVATGSPHNNVLTGNVQVSGTNWPSGAQQVIAQAGVTSGTGTGSTGALHAVGAGKCMDVPNATTTPGTQTQIWDCNGATNQTFTRTSSGQLTVYSGSSQLCLDASGQGTTPGTKVATWTCNGQSNQQWTFNANGTVSGVQSGLCLDVTAGSTANGALVELWTCNGQSNQQWTLG</sequence>
<proteinExistence type="predicted"/>
<dbReference type="SUPFAM" id="SSF51126">
    <property type="entry name" value="Pectin lyase-like"/>
    <property type="match status" value="1"/>
</dbReference>
<dbReference type="SMART" id="SM00458">
    <property type="entry name" value="RICIN"/>
    <property type="match status" value="1"/>
</dbReference>
<evidence type="ECO:0000313" key="3">
    <source>
        <dbReference type="Proteomes" id="UP001152519"/>
    </source>
</evidence>
<dbReference type="SUPFAM" id="SSF50370">
    <property type="entry name" value="Ricin B-like lectins"/>
    <property type="match status" value="1"/>
</dbReference>
<dbReference type="Proteomes" id="UP001152519">
    <property type="component" value="Unassembled WGS sequence"/>
</dbReference>
<dbReference type="PROSITE" id="PS50231">
    <property type="entry name" value="RICIN_B_LECTIN"/>
    <property type="match status" value="1"/>
</dbReference>
<dbReference type="InterPro" id="IPR006626">
    <property type="entry name" value="PbH1"/>
</dbReference>
<dbReference type="InterPro" id="IPR035992">
    <property type="entry name" value="Ricin_B-like_lectins"/>
</dbReference>
<keyword evidence="3" id="KW-1185">Reference proteome</keyword>
<gene>
    <name evidence="2" type="ORF">SCOCK_370075</name>
</gene>
<organism evidence="2 3">
    <name type="scientific">Actinacidiphila cocklensis</name>
    <dbReference type="NCBI Taxonomy" id="887465"/>
    <lineage>
        <taxon>Bacteria</taxon>
        <taxon>Bacillati</taxon>
        <taxon>Actinomycetota</taxon>
        <taxon>Actinomycetes</taxon>
        <taxon>Kitasatosporales</taxon>
        <taxon>Streptomycetaceae</taxon>
        <taxon>Actinacidiphila</taxon>
    </lineage>
</organism>
<dbReference type="InterPro" id="IPR000772">
    <property type="entry name" value="Ricin_B_lectin"/>
</dbReference>
<name>A0A9W4E901_9ACTN</name>
<dbReference type="PANTHER" id="PTHR36453">
    <property type="entry name" value="SECRETED PROTEIN-RELATED"/>
    <property type="match status" value="1"/>
</dbReference>
<dbReference type="Gene3D" id="2.160.20.10">
    <property type="entry name" value="Single-stranded right-handed beta-helix, Pectin lyase-like"/>
    <property type="match status" value="1"/>
</dbReference>
<accession>A0A9W4E901</accession>
<protein>
    <recommendedName>
        <fullName evidence="1">Ricin B lectin domain-containing protein</fullName>
    </recommendedName>
</protein>
<feature type="domain" description="Ricin B lectin" evidence="1">
    <location>
        <begin position="324"/>
        <end position="453"/>
    </location>
</feature>
<dbReference type="SMART" id="SM00710">
    <property type="entry name" value="PbH1"/>
    <property type="match status" value="5"/>
</dbReference>
<dbReference type="InterPro" id="IPR012334">
    <property type="entry name" value="Pectin_lyas_fold"/>
</dbReference>
<dbReference type="InterPro" id="IPR011050">
    <property type="entry name" value="Pectin_lyase_fold/virulence"/>
</dbReference>